<sequence>MMPRQVWTFDPQSGGVKIPPALQPEIRQRIVEHADKHYSGKFNRIDVRFRGCFCYIDAYVEPFVAPDFDSEALGITAEEYRERLRNTPVHLCRLRHFGEEGRWSMAFYTYSQDKYEPSFFDNGTWFGTPEEAFDTSAVYLEG</sequence>
<proteinExistence type="predicted"/>
<comment type="caution">
    <text evidence="1">The sequence shown here is derived from an EMBL/GenBank/DDBJ whole genome shotgun (WGS) entry which is preliminary data.</text>
</comment>
<organism evidence="1 2">
    <name type="scientific">Thiorhodococcus minor</name>
    <dbReference type="NCBI Taxonomy" id="57489"/>
    <lineage>
        <taxon>Bacteria</taxon>
        <taxon>Pseudomonadati</taxon>
        <taxon>Pseudomonadota</taxon>
        <taxon>Gammaproteobacteria</taxon>
        <taxon>Chromatiales</taxon>
        <taxon>Chromatiaceae</taxon>
        <taxon>Thiorhodococcus</taxon>
    </lineage>
</organism>
<dbReference type="AlphaFoldDB" id="A0A6M0JYK0"/>
<dbReference type="Proteomes" id="UP000483379">
    <property type="component" value="Unassembled WGS sequence"/>
</dbReference>
<evidence type="ECO:0000313" key="1">
    <source>
        <dbReference type="EMBL" id="NEV62164.1"/>
    </source>
</evidence>
<keyword evidence="2" id="KW-1185">Reference proteome</keyword>
<evidence type="ECO:0000313" key="2">
    <source>
        <dbReference type="Proteomes" id="UP000483379"/>
    </source>
</evidence>
<protein>
    <submittedName>
        <fullName evidence="1">Uncharacterized protein</fullName>
    </submittedName>
</protein>
<name>A0A6M0JYK0_9GAMM</name>
<reference evidence="1 2" key="1">
    <citation type="submission" date="2020-02" db="EMBL/GenBank/DDBJ databases">
        <title>Genome sequences of Thiorhodococcus mannitoliphagus and Thiorhodococcus minor, purple sulfur photosynthetic bacteria in the gammaproteobacterial family, Chromatiaceae.</title>
        <authorList>
            <person name="Aviles F.A."/>
            <person name="Meyer T.E."/>
            <person name="Kyndt J.A."/>
        </authorList>
    </citation>
    <scope>NUCLEOTIDE SEQUENCE [LARGE SCALE GENOMIC DNA]</scope>
    <source>
        <strain evidence="1 2">DSM 11518</strain>
    </source>
</reference>
<gene>
    <name evidence="1" type="ORF">G3446_09720</name>
</gene>
<dbReference type="RefSeq" id="WP_164452638.1">
    <property type="nucleotide sequence ID" value="NZ_JAAIJQ010000023.1"/>
</dbReference>
<dbReference type="EMBL" id="JAAIJQ010000023">
    <property type="protein sequence ID" value="NEV62164.1"/>
    <property type="molecule type" value="Genomic_DNA"/>
</dbReference>
<accession>A0A6M0JYK0</accession>